<keyword evidence="3 7" id="KW-1133">Transmembrane helix</keyword>
<feature type="compositionally biased region" description="Basic and acidic residues" evidence="6">
    <location>
        <begin position="608"/>
        <end position="619"/>
    </location>
</feature>
<feature type="region of interest" description="Disordered" evidence="6">
    <location>
        <begin position="503"/>
        <end position="619"/>
    </location>
</feature>
<dbReference type="Gene3D" id="3.40.50.410">
    <property type="entry name" value="von Willebrand factor, type A domain"/>
    <property type="match status" value="1"/>
</dbReference>
<feature type="transmembrane region" description="Helical" evidence="7">
    <location>
        <begin position="12"/>
        <end position="30"/>
    </location>
</feature>
<comment type="caution">
    <text evidence="9">The sequence shown here is derived from an EMBL/GenBank/DDBJ whole genome shotgun (WGS) entry which is preliminary data.</text>
</comment>
<dbReference type="SUPFAM" id="SSF48452">
    <property type="entry name" value="TPR-like"/>
    <property type="match status" value="1"/>
</dbReference>
<name>A0A2S8FP02_9BACT</name>
<dbReference type="InterPro" id="IPR050768">
    <property type="entry name" value="UPF0353/GerABKA_families"/>
</dbReference>
<evidence type="ECO:0000256" key="6">
    <source>
        <dbReference type="SAM" id="MobiDB-lite"/>
    </source>
</evidence>
<feature type="transmembrane region" description="Helical" evidence="7">
    <location>
        <begin position="56"/>
        <end position="75"/>
    </location>
</feature>
<feature type="repeat" description="TPR" evidence="5">
    <location>
        <begin position="369"/>
        <end position="402"/>
    </location>
</feature>
<dbReference type="SMART" id="SM00028">
    <property type="entry name" value="TPR"/>
    <property type="match status" value="3"/>
</dbReference>
<sequence length="651" mass="72368">MDIQFGNLSSLYWLGIVAAVVVVLGVAIVARHKALARFATANLLHRFAARSGSKRYFVKSLLVVAAMIALVAALVDVRWGKVWREVPQRGIEVMFVLDVSRSMLAEDATPNRLQRAKQQIEDMTDAMAGDRVGLVVFAGDSRQMVPLTSHHHDFKKTLAEVGPQDVTVGGSRLGDALQMAANGFLDETGNHQAIVVFTDGEDQESEPVKVAQQLHDERDIRIFTVGLGDMDQGARIPDSHSRRSFVEYHGEQVWSKMNGATLKQVALEGGGAYIPAGTKQVAMDQVYHNYVAQVEEQDFETARINSYIPRFQWFVGAGLLLLVIDTLLPATARAPKSSLLGTRLFGKSATAAAVAFCLLATNIAAAAPAESLVQQGNEALHAGDVEKALSSYQQAAVEAPNSPQLLYNQAVAQYRSGQVEAARNLFTQTLATGNKSLDAKARYNLGNCDYAEAVQLAEKDKPAAIAKLNSALDHYRNSLASNANDTDARANAQLAQMLIDQLQQEEEQDQQQQDQQQQDQQQQDQQQQDQQQQDQQQQDQQQQDQQQQDQQQQDQQQQDQQQQDQQQQDQQQQAGGAQENPPQEQPQDQEALPSAAPQFGQQDAQAMEEARPMTKEEAQKMLQAVRDRELMRRLQHQQENQRRYVPVERDW</sequence>
<dbReference type="Pfam" id="PF13519">
    <property type="entry name" value="VWA_2"/>
    <property type="match status" value="1"/>
</dbReference>
<dbReference type="SMART" id="SM00327">
    <property type="entry name" value="VWA"/>
    <property type="match status" value="1"/>
</dbReference>
<protein>
    <submittedName>
        <fullName evidence="9">Aerotolerance regulator BatB</fullName>
    </submittedName>
</protein>
<dbReference type="PANTHER" id="PTHR22550:SF5">
    <property type="entry name" value="LEUCINE ZIPPER PROTEIN 4"/>
    <property type="match status" value="1"/>
</dbReference>
<dbReference type="RefSeq" id="WP_105355205.1">
    <property type="nucleotide sequence ID" value="NZ_PUIB01000017.1"/>
</dbReference>
<dbReference type="SUPFAM" id="SSF53300">
    <property type="entry name" value="vWA-like"/>
    <property type="match status" value="1"/>
</dbReference>
<dbReference type="PANTHER" id="PTHR22550">
    <property type="entry name" value="SPORE GERMINATION PROTEIN"/>
    <property type="match status" value="1"/>
</dbReference>
<proteinExistence type="predicted"/>
<dbReference type="InterPro" id="IPR011990">
    <property type="entry name" value="TPR-like_helical_dom_sf"/>
</dbReference>
<dbReference type="AlphaFoldDB" id="A0A2S8FP02"/>
<dbReference type="InterPro" id="IPR019734">
    <property type="entry name" value="TPR_rpt"/>
</dbReference>
<evidence type="ECO:0000313" key="10">
    <source>
        <dbReference type="Proteomes" id="UP000239388"/>
    </source>
</evidence>
<keyword evidence="2 7" id="KW-0812">Transmembrane</keyword>
<dbReference type="PROSITE" id="PS50234">
    <property type="entry name" value="VWFA"/>
    <property type="match status" value="1"/>
</dbReference>
<evidence type="ECO:0000256" key="3">
    <source>
        <dbReference type="ARBA" id="ARBA00022989"/>
    </source>
</evidence>
<evidence type="ECO:0000313" key="9">
    <source>
        <dbReference type="EMBL" id="PQO33604.1"/>
    </source>
</evidence>
<keyword evidence="4 7" id="KW-0472">Membrane</keyword>
<dbReference type="PROSITE" id="PS50005">
    <property type="entry name" value="TPR"/>
    <property type="match status" value="1"/>
</dbReference>
<evidence type="ECO:0000256" key="2">
    <source>
        <dbReference type="ARBA" id="ARBA00022692"/>
    </source>
</evidence>
<evidence type="ECO:0000256" key="5">
    <source>
        <dbReference type="PROSITE-ProRule" id="PRU00339"/>
    </source>
</evidence>
<evidence type="ECO:0000259" key="8">
    <source>
        <dbReference type="PROSITE" id="PS50234"/>
    </source>
</evidence>
<feature type="domain" description="VWFA" evidence="8">
    <location>
        <begin position="92"/>
        <end position="229"/>
    </location>
</feature>
<organism evidence="9 10">
    <name type="scientific">Blastopirellula marina</name>
    <dbReference type="NCBI Taxonomy" id="124"/>
    <lineage>
        <taxon>Bacteria</taxon>
        <taxon>Pseudomonadati</taxon>
        <taxon>Planctomycetota</taxon>
        <taxon>Planctomycetia</taxon>
        <taxon>Pirellulales</taxon>
        <taxon>Pirellulaceae</taxon>
        <taxon>Blastopirellula</taxon>
    </lineage>
</organism>
<reference evidence="9 10" key="1">
    <citation type="submission" date="2018-02" db="EMBL/GenBank/DDBJ databases">
        <title>Comparative genomes isolates from brazilian mangrove.</title>
        <authorList>
            <person name="Araujo J.E."/>
            <person name="Taketani R.G."/>
            <person name="Silva M.C.P."/>
            <person name="Loureco M.V."/>
            <person name="Andreote F.D."/>
        </authorList>
    </citation>
    <scope>NUCLEOTIDE SEQUENCE [LARGE SCALE GENOMIC DNA]</scope>
    <source>
        <strain evidence="9 10">NAP PRIS-MGV</strain>
    </source>
</reference>
<dbReference type="EMBL" id="PUIB01000017">
    <property type="protein sequence ID" value="PQO33604.1"/>
    <property type="molecule type" value="Genomic_DNA"/>
</dbReference>
<feature type="compositionally biased region" description="Low complexity" evidence="6">
    <location>
        <begin position="510"/>
        <end position="590"/>
    </location>
</feature>
<keyword evidence="1" id="KW-1003">Cell membrane</keyword>
<evidence type="ECO:0000256" key="7">
    <source>
        <dbReference type="SAM" id="Phobius"/>
    </source>
</evidence>
<dbReference type="InterPro" id="IPR002035">
    <property type="entry name" value="VWF_A"/>
</dbReference>
<keyword evidence="5" id="KW-0802">TPR repeat</keyword>
<dbReference type="Gene3D" id="1.25.40.10">
    <property type="entry name" value="Tetratricopeptide repeat domain"/>
    <property type="match status" value="1"/>
</dbReference>
<gene>
    <name evidence="9" type="ORF">C5Y98_15290</name>
</gene>
<dbReference type="Proteomes" id="UP000239388">
    <property type="component" value="Unassembled WGS sequence"/>
</dbReference>
<evidence type="ECO:0000256" key="4">
    <source>
        <dbReference type="ARBA" id="ARBA00023136"/>
    </source>
</evidence>
<dbReference type="InterPro" id="IPR036465">
    <property type="entry name" value="vWFA_dom_sf"/>
</dbReference>
<evidence type="ECO:0000256" key="1">
    <source>
        <dbReference type="ARBA" id="ARBA00022475"/>
    </source>
</evidence>
<accession>A0A2S8FP02</accession>
<dbReference type="OrthoDB" id="9781333at2"/>